<evidence type="ECO:0000259" key="8">
    <source>
        <dbReference type="PROSITE" id="PS50110"/>
    </source>
</evidence>
<evidence type="ECO:0000256" key="2">
    <source>
        <dbReference type="ARBA" id="ARBA00023012"/>
    </source>
</evidence>
<dbReference type="Proteomes" id="UP001178888">
    <property type="component" value="Unassembled WGS sequence"/>
</dbReference>
<dbReference type="GO" id="GO:0032993">
    <property type="term" value="C:protein-DNA complex"/>
    <property type="evidence" value="ECO:0007669"/>
    <property type="project" value="TreeGrafter"/>
</dbReference>
<evidence type="ECO:0000256" key="6">
    <source>
        <dbReference type="PROSITE-ProRule" id="PRU00169"/>
    </source>
</evidence>
<dbReference type="RefSeq" id="WP_133333956.1">
    <property type="nucleotide sequence ID" value="NZ_JAVGVR010000001.1"/>
</dbReference>
<dbReference type="PROSITE" id="PS50110">
    <property type="entry name" value="RESPONSE_REGULATORY"/>
    <property type="match status" value="1"/>
</dbReference>
<dbReference type="Gene3D" id="1.10.10.10">
    <property type="entry name" value="Winged helix-like DNA-binding domain superfamily/Winged helix DNA-binding domain"/>
    <property type="match status" value="1"/>
</dbReference>
<keyword evidence="2" id="KW-0902">Two-component regulatory system</keyword>
<dbReference type="Gene3D" id="6.10.250.690">
    <property type="match status" value="1"/>
</dbReference>
<dbReference type="CDD" id="cd17574">
    <property type="entry name" value="REC_OmpR"/>
    <property type="match status" value="1"/>
</dbReference>
<dbReference type="InterPro" id="IPR011006">
    <property type="entry name" value="CheY-like_superfamily"/>
</dbReference>
<dbReference type="AlphaFoldDB" id="A0A4V3ATY1"/>
<dbReference type="FunFam" id="3.40.50.2300:FF:000001">
    <property type="entry name" value="DNA-binding response regulator PhoB"/>
    <property type="match status" value="1"/>
</dbReference>
<evidence type="ECO:0000313" key="12">
    <source>
        <dbReference type="Proteomes" id="UP000295132"/>
    </source>
</evidence>
<dbReference type="PROSITE" id="PS51755">
    <property type="entry name" value="OMPR_PHOB"/>
    <property type="match status" value="1"/>
</dbReference>
<evidence type="ECO:0000256" key="4">
    <source>
        <dbReference type="ARBA" id="ARBA00023125"/>
    </source>
</evidence>
<keyword evidence="3" id="KW-0805">Transcription regulation</keyword>
<dbReference type="EMBL" id="SMYO01000004">
    <property type="protein sequence ID" value="TDK62226.1"/>
    <property type="molecule type" value="Genomic_DNA"/>
</dbReference>
<reference evidence="10" key="2">
    <citation type="submission" date="2023-08" db="EMBL/GenBank/DDBJ databases">
        <title>Nitrogen cycling bacteria in agricultural field soils.</title>
        <authorList>
            <person name="Jang J."/>
        </authorList>
    </citation>
    <scope>NUCLEOTIDE SEQUENCE</scope>
    <source>
        <strain evidence="10">PS3-36</strain>
    </source>
</reference>
<evidence type="ECO:0000256" key="3">
    <source>
        <dbReference type="ARBA" id="ARBA00023015"/>
    </source>
</evidence>
<protein>
    <submittedName>
        <fullName evidence="11">Response regulator transcription factor</fullName>
    </submittedName>
</protein>
<dbReference type="CDD" id="cd00383">
    <property type="entry name" value="trans_reg_C"/>
    <property type="match status" value="1"/>
</dbReference>
<evidence type="ECO:0000313" key="10">
    <source>
        <dbReference type="EMBL" id="MDQ6600329.1"/>
    </source>
</evidence>
<evidence type="ECO:0000256" key="7">
    <source>
        <dbReference type="PROSITE-ProRule" id="PRU01091"/>
    </source>
</evidence>
<feature type="domain" description="Response regulatory" evidence="8">
    <location>
        <begin position="3"/>
        <end position="116"/>
    </location>
</feature>
<dbReference type="InterPro" id="IPR039420">
    <property type="entry name" value="WalR-like"/>
</dbReference>
<dbReference type="EMBL" id="JAVGVR010000001">
    <property type="protein sequence ID" value="MDQ6600329.1"/>
    <property type="molecule type" value="Genomic_DNA"/>
</dbReference>
<dbReference type="PANTHER" id="PTHR48111">
    <property type="entry name" value="REGULATOR OF RPOS"/>
    <property type="match status" value="1"/>
</dbReference>
<keyword evidence="13" id="KW-1185">Reference proteome</keyword>
<dbReference type="Proteomes" id="UP000295132">
    <property type="component" value="Unassembled WGS sequence"/>
</dbReference>
<dbReference type="SMART" id="SM00448">
    <property type="entry name" value="REC"/>
    <property type="match status" value="1"/>
</dbReference>
<keyword evidence="4 7" id="KW-0238">DNA-binding</keyword>
<dbReference type="PANTHER" id="PTHR48111:SF73">
    <property type="entry name" value="ALKALINE PHOSPHATASE SYNTHESIS TRANSCRIPTIONAL REGULATORY PROTEIN PHOP"/>
    <property type="match status" value="1"/>
</dbReference>
<dbReference type="GO" id="GO:0000976">
    <property type="term" value="F:transcription cis-regulatory region binding"/>
    <property type="evidence" value="ECO:0007669"/>
    <property type="project" value="TreeGrafter"/>
</dbReference>
<dbReference type="SMART" id="SM00862">
    <property type="entry name" value="Trans_reg_C"/>
    <property type="match status" value="1"/>
</dbReference>
<evidence type="ECO:0000256" key="5">
    <source>
        <dbReference type="ARBA" id="ARBA00023163"/>
    </source>
</evidence>
<feature type="modified residue" description="4-aspartylphosphate" evidence="6">
    <location>
        <position position="52"/>
    </location>
</feature>
<keyword evidence="5" id="KW-0804">Transcription</keyword>
<evidence type="ECO:0000259" key="9">
    <source>
        <dbReference type="PROSITE" id="PS51755"/>
    </source>
</evidence>
<dbReference type="InterPro" id="IPR001789">
    <property type="entry name" value="Sig_transdc_resp-reg_receiver"/>
</dbReference>
<gene>
    <name evidence="11" type="ORF">E2K98_09200</name>
    <name evidence="10" type="ORF">RCG21_29075</name>
</gene>
<sequence length="234" mass="27398">MKTILLVDDETRMLDLLCLYLTPYDYRCLKAESGKDALRHLKKENIDIVLLDVMMPEMDGWMTCRKIREFSDIPIIMLTARSETSDVIKGLKHGSDDYVTKPFHEAELMARIEALLRRASHSKDHQHMLIFNELEWNEETVELKFQNQHIPLTPKEFALMGLFLKNPKKVYSRDHLVTAIWGLNSNIDDRTVDSHIRNLREKLRNAGFPIDNHLYTVWGIGYKWVKEGSELKSK</sequence>
<comment type="caution">
    <text evidence="11">The sequence shown here is derived from an EMBL/GenBank/DDBJ whole genome shotgun (WGS) entry which is preliminary data.</text>
</comment>
<evidence type="ECO:0000313" key="13">
    <source>
        <dbReference type="Proteomes" id="UP001178888"/>
    </source>
</evidence>
<dbReference type="InterPro" id="IPR001867">
    <property type="entry name" value="OmpR/PhoB-type_DNA-bd"/>
</dbReference>
<keyword evidence="1 6" id="KW-0597">Phosphoprotein</keyword>
<dbReference type="GO" id="GO:0000156">
    <property type="term" value="F:phosphorelay response regulator activity"/>
    <property type="evidence" value="ECO:0007669"/>
    <property type="project" value="TreeGrafter"/>
</dbReference>
<dbReference type="Pfam" id="PF00072">
    <property type="entry name" value="Response_reg"/>
    <property type="match status" value="1"/>
</dbReference>
<evidence type="ECO:0000313" key="11">
    <source>
        <dbReference type="EMBL" id="TDK62226.1"/>
    </source>
</evidence>
<accession>A0A4V3ATY1</accession>
<dbReference type="Pfam" id="PF00486">
    <property type="entry name" value="Trans_reg_C"/>
    <property type="match status" value="1"/>
</dbReference>
<feature type="DNA-binding region" description="OmpR/PhoB-type" evidence="7">
    <location>
        <begin position="126"/>
        <end position="226"/>
    </location>
</feature>
<dbReference type="GO" id="GO:0006355">
    <property type="term" value="P:regulation of DNA-templated transcription"/>
    <property type="evidence" value="ECO:0007669"/>
    <property type="project" value="InterPro"/>
</dbReference>
<name>A0A4V3ATY1_9BACI</name>
<organism evidence="11 12">
    <name type="scientific">Bacillus salipaludis</name>
    <dbReference type="NCBI Taxonomy" id="2547811"/>
    <lineage>
        <taxon>Bacteria</taxon>
        <taxon>Bacillati</taxon>
        <taxon>Bacillota</taxon>
        <taxon>Bacilli</taxon>
        <taxon>Bacillales</taxon>
        <taxon>Bacillaceae</taxon>
        <taxon>Bacillus</taxon>
    </lineage>
</organism>
<evidence type="ECO:0000256" key="1">
    <source>
        <dbReference type="ARBA" id="ARBA00022553"/>
    </source>
</evidence>
<proteinExistence type="predicted"/>
<dbReference type="SUPFAM" id="SSF52172">
    <property type="entry name" value="CheY-like"/>
    <property type="match status" value="1"/>
</dbReference>
<dbReference type="GO" id="GO:0005829">
    <property type="term" value="C:cytosol"/>
    <property type="evidence" value="ECO:0007669"/>
    <property type="project" value="TreeGrafter"/>
</dbReference>
<reference evidence="11 12" key="1">
    <citation type="submission" date="2019-03" db="EMBL/GenBank/DDBJ databases">
        <title>Bacillus niacini sp. nov. a Nicotinate-Metabolizing Mesophile Isolated from Soil.</title>
        <authorList>
            <person name="Zhang G."/>
        </authorList>
    </citation>
    <scope>NUCLEOTIDE SEQUENCE [LARGE SCALE GENOMIC DNA]</scope>
    <source>
        <strain evidence="11 12">WN066</strain>
    </source>
</reference>
<dbReference type="Gene3D" id="3.40.50.2300">
    <property type="match status" value="1"/>
</dbReference>
<feature type="domain" description="OmpR/PhoB-type" evidence="9">
    <location>
        <begin position="126"/>
        <end position="226"/>
    </location>
</feature>
<dbReference type="InterPro" id="IPR036388">
    <property type="entry name" value="WH-like_DNA-bd_sf"/>
</dbReference>